<dbReference type="OrthoDB" id="5373103at2"/>
<keyword evidence="2" id="KW-1185">Reference proteome</keyword>
<dbReference type="STRING" id="563040.Saut_1839"/>
<organism evidence="1 2">
    <name type="scientific">Sulfurimonas autotrophica (strain ATCC BAA-671 / DSM 16294 / JCM 11897 / OK10)</name>
    <dbReference type="NCBI Taxonomy" id="563040"/>
    <lineage>
        <taxon>Bacteria</taxon>
        <taxon>Pseudomonadati</taxon>
        <taxon>Campylobacterota</taxon>
        <taxon>Epsilonproteobacteria</taxon>
        <taxon>Campylobacterales</taxon>
        <taxon>Sulfurimonadaceae</taxon>
        <taxon>Sulfurimonas</taxon>
    </lineage>
</organism>
<dbReference type="PROSITE" id="PS51257">
    <property type="entry name" value="PROKAR_LIPOPROTEIN"/>
    <property type="match status" value="1"/>
</dbReference>
<dbReference type="KEGG" id="sua:Saut_1839"/>
<evidence type="ECO:0000313" key="2">
    <source>
        <dbReference type="Proteomes" id="UP000007803"/>
    </source>
</evidence>
<dbReference type="EMBL" id="CP002205">
    <property type="protein sequence ID" value="ADN09883.1"/>
    <property type="molecule type" value="Genomic_DNA"/>
</dbReference>
<dbReference type="Proteomes" id="UP000007803">
    <property type="component" value="Chromosome"/>
</dbReference>
<dbReference type="HOGENOM" id="CLU_136117_0_0_7"/>
<protein>
    <submittedName>
        <fullName evidence="1">Putative lipoprotein</fullName>
    </submittedName>
</protein>
<keyword evidence="1" id="KW-0449">Lipoprotein</keyword>
<dbReference type="eggNOG" id="ENOG502ZYK6">
    <property type="taxonomic scope" value="Bacteria"/>
</dbReference>
<evidence type="ECO:0000313" key="1">
    <source>
        <dbReference type="EMBL" id="ADN09883.1"/>
    </source>
</evidence>
<name>E0UQL1_SULAO</name>
<gene>
    <name evidence="1" type="ordered locus">Saut_1839</name>
</gene>
<accession>E0UQL1</accession>
<reference evidence="2" key="1">
    <citation type="journal article" date="2010" name="Stand. Genomic Sci.">
        <title>Complete genome sequence of Sulfurimonas autotrophica type strain (OK10).</title>
        <authorList>
            <person name="Sikorski J."/>
            <person name="Munk C."/>
            <person name="Lapidus A."/>
            <person name="Djao O."/>
            <person name="Lucas S."/>
            <person name="Glavina Del Rio T."/>
            <person name="Nolan M."/>
            <person name="Tice H."/>
            <person name="Han C."/>
            <person name="Cheng J."/>
            <person name="Tapia R."/>
            <person name="Goodwin L."/>
            <person name="Pitluck S."/>
            <person name="Liolios K."/>
            <person name="Ivanova N."/>
            <person name="Mavromatis K."/>
            <person name="Mikhailova N."/>
            <person name="Pati A."/>
            <person name="Sims D."/>
            <person name="Meincke L."/>
            <person name="Brettin T."/>
            <person name="Detter J."/>
            <person name="Chen A."/>
            <person name="Palaniappan K."/>
            <person name="Land M."/>
            <person name="Hauser L."/>
            <person name="Chang Y."/>
            <person name="Jeffries C."/>
            <person name="Rohde M."/>
            <person name="Lang E."/>
            <person name="Spring S."/>
            <person name="Goker M."/>
            <person name="Woyke T."/>
            <person name="Bristow J."/>
            <person name="Eisen J."/>
            <person name="Markowitz V."/>
            <person name="Hugenholtz P."/>
            <person name="Kyrpides N."/>
            <person name="Klenk H."/>
        </authorList>
    </citation>
    <scope>NUCLEOTIDE SEQUENCE [LARGE SCALE GENOMIC DNA]</scope>
    <source>
        <strain evidence="2">ATCC BAA-671 / DSM 16294 / JCM 11897 / OK10</strain>
    </source>
</reference>
<dbReference type="AlphaFoldDB" id="E0UQL1"/>
<proteinExistence type="predicted"/>
<dbReference type="RefSeq" id="WP_013327636.1">
    <property type="nucleotide sequence ID" value="NC_014506.1"/>
</dbReference>
<sequence length="155" mass="17896">MKYFLVVFVLFLSACSIKNYEHTSAKIVIIKSPKIKFSDIGYVRHTKDAIELELFVAGHVYKRIHINHLICVDNGCMSKSSFNQEYLSGAYPSSLLQNIILAKEIYNGKNSLKQDDGFIQRIKTSDVTIKYIVNSREIYFKDMQNHILIKIKEVN</sequence>